<feature type="compositionally biased region" description="Basic and acidic residues" evidence="1">
    <location>
        <begin position="136"/>
        <end position="153"/>
    </location>
</feature>
<sequence>MQMLRWAAGLACMASCLFVIVISSCRTNEVHLLFQRLKLFKVEVKAPPSCCGSTPSYSSPASPSVQMSDGGTQQINMVGFTNKGMGYIQYRGWRHDDERDEDGAIEEEELHGGKKSQTHHRVNLARLRHLRHRRASKEQDQKMERLKSRVKEDDKEIASLKGELWTLSSSILPRIEDEVSELRKQVKHIKSK</sequence>
<protein>
    <submittedName>
        <fullName evidence="2">Uncharacterized protein</fullName>
    </submittedName>
</protein>
<evidence type="ECO:0000256" key="1">
    <source>
        <dbReference type="SAM" id="MobiDB-lite"/>
    </source>
</evidence>
<feature type="region of interest" description="Disordered" evidence="1">
    <location>
        <begin position="130"/>
        <end position="153"/>
    </location>
</feature>
<dbReference type="AlphaFoldDB" id="A0A7S0F2N6"/>
<evidence type="ECO:0000313" key="2">
    <source>
        <dbReference type="EMBL" id="CAD8501360.1"/>
    </source>
</evidence>
<organism evidence="2">
    <name type="scientific">Hanusia phi</name>
    <dbReference type="NCBI Taxonomy" id="3032"/>
    <lineage>
        <taxon>Eukaryota</taxon>
        <taxon>Cryptophyceae</taxon>
        <taxon>Pyrenomonadales</taxon>
        <taxon>Geminigeraceae</taxon>
        <taxon>Hanusia</taxon>
    </lineage>
</organism>
<gene>
    <name evidence="2" type="ORF">HPHI1048_LOCUS19844</name>
</gene>
<dbReference type="PROSITE" id="PS51257">
    <property type="entry name" value="PROKAR_LIPOPROTEIN"/>
    <property type="match status" value="1"/>
</dbReference>
<reference evidence="2" key="1">
    <citation type="submission" date="2021-01" db="EMBL/GenBank/DDBJ databases">
        <authorList>
            <person name="Corre E."/>
            <person name="Pelletier E."/>
            <person name="Niang G."/>
            <person name="Scheremetjew M."/>
            <person name="Finn R."/>
            <person name="Kale V."/>
            <person name="Holt S."/>
            <person name="Cochrane G."/>
            <person name="Meng A."/>
            <person name="Brown T."/>
            <person name="Cohen L."/>
        </authorList>
    </citation>
    <scope>NUCLEOTIDE SEQUENCE</scope>
    <source>
        <strain evidence="2">CCMP325</strain>
    </source>
</reference>
<name>A0A7S0F2N6_9CRYP</name>
<accession>A0A7S0F2N6</accession>
<dbReference type="EMBL" id="HBEO01029264">
    <property type="protein sequence ID" value="CAD8501360.1"/>
    <property type="molecule type" value="Transcribed_RNA"/>
</dbReference>
<proteinExistence type="predicted"/>